<feature type="domain" description="PTS EIIA type-2" evidence="6">
    <location>
        <begin position="5"/>
        <end position="150"/>
    </location>
</feature>
<comment type="caution">
    <text evidence="7">The sequence shown here is derived from an EMBL/GenBank/DDBJ whole genome shotgun (WGS) entry which is preliminary data.</text>
</comment>
<keyword evidence="8" id="KW-1185">Reference proteome</keyword>
<protein>
    <recommendedName>
        <fullName evidence="6">PTS EIIA type-2 domain-containing protein</fullName>
    </recommendedName>
</protein>
<dbReference type="SUPFAM" id="SSF55804">
    <property type="entry name" value="Phoshotransferase/anion transport protein"/>
    <property type="match status" value="1"/>
</dbReference>
<evidence type="ECO:0000256" key="1">
    <source>
        <dbReference type="ARBA" id="ARBA00022448"/>
    </source>
</evidence>
<dbReference type="InterPro" id="IPR016152">
    <property type="entry name" value="PTrfase/Anion_transptr"/>
</dbReference>
<dbReference type="Pfam" id="PF00359">
    <property type="entry name" value="PTS_EIIA_2"/>
    <property type="match status" value="1"/>
</dbReference>
<dbReference type="PROSITE" id="PS51094">
    <property type="entry name" value="PTS_EIIA_TYPE_2"/>
    <property type="match status" value="1"/>
</dbReference>
<keyword evidence="2" id="KW-0597">Phosphoprotein</keyword>
<dbReference type="InterPro" id="IPR051541">
    <property type="entry name" value="PTS_SugarTrans_NitroReg"/>
</dbReference>
<keyword evidence="5" id="KW-0598">Phosphotransferase system</keyword>
<sequence length="152" mass="16800">MKLIDLYNPRMVRVGLPGQTKAEVFRSMATLFVETGKVTDLERFVEDLQTRERSISTGVGRGLAIPHGKSEAVSTATYAIATLRDPFLWDEDDEETTKLVVMLGVPANEPATTHLRLLSEFATALMDDEFRAELINAEDEADIRSALASKGE</sequence>
<dbReference type="PANTHER" id="PTHR47738:SF2">
    <property type="entry name" value="PTS SYSTEM FRUCTOSE-LIKE EIIA COMPONENT"/>
    <property type="match status" value="1"/>
</dbReference>
<evidence type="ECO:0000256" key="5">
    <source>
        <dbReference type="ARBA" id="ARBA00022683"/>
    </source>
</evidence>
<evidence type="ECO:0000256" key="3">
    <source>
        <dbReference type="ARBA" id="ARBA00022597"/>
    </source>
</evidence>
<evidence type="ECO:0000259" key="6">
    <source>
        <dbReference type="PROSITE" id="PS51094"/>
    </source>
</evidence>
<keyword evidence="1" id="KW-0813">Transport</keyword>
<dbReference type="PROSITE" id="PS00372">
    <property type="entry name" value="PTS_EIIA_TYPE_2_HIS"/>
    <property type="match status" value="1"/>
</dbReference>
<dbReference type="GO" id="GO:0009401">
    <property type="term" value="P:phosphoenolpyruvate-dependent sugar phosphotransferase system"/>
    <property type="evidence" value="ECO:0007669"/>
    <property type="project" value="UniProtKB-KW"/>
</dbReference>
<name>A0A1R1LCC1_9MICC</name>
<evidence type="ECO:0000313" key="8">
    <source>
        <dbReference type="Proteomes" id="UP000187085"/>
    </source>
</evidence>
<dbReference type="STRING" id="554083.BKD30_06445"/>
<evidence type="ECO:0000313" key="7">
    <source>
        <dbReference type="EMBL" id="OMH25182.1"/>
    </source>
</evidence>
<dbReference type="PANTHER" id="PTHR47738">
    <property type="entry name" value="PTS SYSTEM FRUCTOSE-LIKE EIIA COMPONENT-RELATED"/>
    <property type="match status" value="1"/>
</dbReference>
<dbReference type="EMBL" id="MRDE01000035">
    <property type="protein sequence ID" value="OMH25182.1"/>
    <property type="molecule type" value="Genomic_DNA"/>
</dbReference>
<dbReference type="Gene3D" id="3.40.930.10">
    <property type="entry name" value="Mannitol-specific EII, Chain A"/>
    <property type="match status" value="1"/>
</dbReference>
<evidence type="ECO:0000256" key="2">
    <source>
        <dbReference type="ARBA" id="ARBA00022553"/>
    </source>
</evidence>
<keyword evidence="3" id="KW-0762">Sugar transport</keyword>
<dbReference type="InterPro" id="IPR002178">
    <property type="entry name" value="PTS_EIIA_type-2_dom"/>
</dbReference>
<gene>
    <name evidence="7" type="ORF">BKD30_06445</name>
</gene>
<dbReference type="GO" id="GO:0016020">
    <property type="term" value="C:membrane"/>
    <property type="evidence" value="ECO:0007669"/>
    <property type="project" value="InterPro"/>
</dbReference>
<proteinExistence type="predicted"/>
<keyword evidence="4" id="KW-0808">Transferase</keyword>
<dbReference type="CDD" id="cd00211">
    <property type="entry name" value="PTS_IIA_fru"/>
    <property type="match status" value="1"/>
</dbReference>
<dbReference type="OrthoDB" id="1640042at2"/>
<dbReference type="Proteomes" id="UP000187085">
    <property type="component" value="Unassembled WGS sequence"/>
</dbReference>
<evidence type="ECO:0000256" key="4">
    <source>
        <dbReference type="ARBA" id="ARBA00022679"/>
    </source>
</evidence>
<organism evidence="7 8">
    <name type="scientific">Tersicoccus phoenicis</name>
    <dbReference type="NCBI Taxonomy" id="554083"/>
    <lineage>
        <taxon>Bacteria</taxon>
        <taxon>Bacillati</taxon>
        <taxon>Actinomycetota</taxon>
        <taxon>Actinomycetes</taxon>
        <taxon>Micrococcales</taxon>
        <taxon>Micrococcaceae</taxon>
        <taxon>Tersicoccus</taxon>
    </lineage>
</organism>
<dbReference type="RefSeq" id="WP_076703317.1">
    <property type="nucleotide sequence ID" value="NZ_MRDE01000035.1"/>
</dbReference>
<reference evidence="7 8" key="1">
    <citation type="submission" date="2016-12" db="EMBL/GenBank/DDBJ databases">
        <title>Draft genome of Tersicoccus phoenicis 1P05MA.</title>
        <authorList>
            <person name="Nakajima Y."/>
            <person name="Yoshizawa S."/>
            <person name="Nakamura K."/>
            <person name="Ogura Y."/>
            <person name="Hayashi T."/>
            <person name="Kogure K."/>
        </authorList>
    </citation>
    <scope>NUCLEOTIDE SEQUENCE [LARGE SCALE GENOMIC DNA]</scope>
    <source>
        <strain evidence="7 8">1p05MA</strain>
    </source>
</reference>
<dbReference type="AlphaFoldDB" id="A0A1R1LCC1"/>
<dbReference type="InterPro" id="IPR004715">
    <property type="entry name" value="PTS_IIA_fruc"/>
</dbReference>
<dbReference type="GO" id="GO:0008982">
    <property type="term" value="F:protein-N(PI)-phosphohistidine-sugar phosphotransferase activity"/>
    <property type="evidence" value="ECO:0007669"/>
    <property type="project" value="InterPro"/>
</dbReference>
<dbReference type="NCBIfam" id="TIGR00848">
    <property type="entry name" value="fruA"/>
    <property type="match status" value="1"/>
</dbReference>
<accession>A0A1R1LCC1</accession>